<comment type="caution">
    <text evidence="4">The sequence shown here is derived from an EMBL/GenBank/DDBJ whole genome shotgun (WGS) entry which is preliminary data.</text>
</comment>
<dbReference type="SMART" id="SM00471">
    <property type="entry name" value="HDc"/>
    <property type="match status" value="2"/>
</dbReference>
<dbReference type="OrthoDB" id="9176789at2"/>
<dbReference type="GO" id="GO:0008081">
    <property type="term" value="F:phosphoric diester hydrolase activity"/>
    <property type="evidence" value="ECO:0007669"/>
    <property type="project" value="UniProtKB-ARBA"/>
</dbReference>
<evidence type="ECO:0000313" key="4">
    <source>
        <dbReference type="EMBL" id="MQX36921.1"/>
    </source>
</evidence>
<accession>A0A7X2D3M4</accession>
<keyword evidence="5" id="KW-1185">Reference proteome</keyword>
<proteinExistence type="predicted"/>
<name>A0A7X2D3M4_9PROT</name>
<sequence length="471" mass="51130">MTLRLTSRPGGASASGDPRRGGVEFDRRRPGMLLDLREVVFNLSGVLDFVGVTDINHGKRVAFLSHAIGQTLGLNRHHQARLFEAALLHDAGVSSTREHRVLVSAYDIPDAYGHCERGHDLLSGCAPLAHLAPLVAGHHSAWFELADGAHALDPDQRLSANIIYLADRVDAMLTGDDLTDPLMRRDEILGVLDRESGDRFAPDVVEAFRAAASRDALWFGLDADALPIELAPMARDGRYTLVSFPVLTELASIFAHIVDAKCRFTATHSVAVGAICARLAALAGLNEDQQRKVQIAGLLHDIGKLRIPDTILEKSGPLDAAERATMNRHAYYTHQILRQIQGFEDIAEWAGSHHEALDGSGYPFGKSAPDLPTESRIVAVADVFQALAQTRPYREAMPMARIREILGDMARARKLDSDLVGLAIDHADTLTACGRGGVCLDQVAMSRRASRSRLASTWAARSSRACSTRAS</sequence>
<gene>
    <name evidence="4" type="ORF">GHC57_10375</name>
</gene>
<evidence type="ECO:0000259" key="3">
    <source>
        <dbReference type="PROSITE" id="PS51832"/>
    </source>
</evidence>
<dbReference type="CDD" id="cd00077">
    <property type="entry name" value="HDc"/>
    <property type="match status" value="2"/>
</dbReference>
<dbReference type="NCBIfam" id="TIGR00277">
    <property type="entry name" value="HDIG"/>
    <property type="match status" value="1"/>
</dbReference>
<dbReference type="InterPro" id="IPR006674">
    <property type="entry name" value="HD_domain"/>
</dbReference>
<reference evidence="4 5" key="1">
    <citation type="submission" date="2019-10" db="EMBL/GenBank/DDBJ databases">
        <title>Draft whole-genome sequence of the purple nonsulfur photosynthetic bacterium Roseospira navarrensis DSM 15114.</title>
        <authorList>
            <person name="Kyndt J.A."/>
            <person name="Meyer T.E."/>
        </authorList>
    </citation>
    <scope>NUCLEOTIDE SEQUENCE [LARGE SCALE GENOMIC DNA]</scope>
    <source>
        <strain evidence="4 5">DSM 15114</strain>
    </source>
</reference>
<dbReference type="Gene3D" id="1.10.3210.10">
    <property type="entry name" value="Hypothetical protein af1432"/>
    <property type="match status" value="2"/>
</dbReference>
<feature type="domain" description="HD-GYP" evidence="3">
    <location>
        <begin position="243"/>
        <end position="439"/>
    </location>
</feature>
<dbReference type="InterPro" id="IPR037522">
    <property type="entry name" value="HD_GYP_dom"/>
</dbReference>
<dbReference type="PROSITE" id="PS51831">
    <property type="entry name" value="HD"/>
    <property type="match status" value="2"/>
</dbReference>
<evidence type="ECO:0000256" key="1">
    <source>
        <dbReference type="SAM" id="MobiDB-lite"/>
    </source>
</evidence>
<protein>
    <submittedName>
        <fullName evidence="4">HD domain-containing protein</fullName>
    </submittedName>
</protein>
<dbReference type="SUPFAM" id="SSF109604">
    <property type="entry name" value="HD-domain/PDEase-like"/>
    <property type="match status" value="2"/>
</dbReference>
<feature type="region of interest" description="Disordered" evidence="1">
    <location>
        <begin position="1"/>
        <end position="24"/>
    </location>
</feature>
<feature type="domain" description="HD" evidence="2">
    <location>
        <begin position="54"/>
        <end position="172"/>
    </location>
</feature>
<dbReference type="InterPro" id="IPR006675">
    <property type="entry name" value="HDIG_dom"/>
</dbReference>
<dbReference type="PANTHER" id="PTHR43155:SF1">
    <property type="entry name" value="3'3'-CGAMP-SPECIFIC PHOSPHODIESTERASE 1"/>
    <property type="match status" value="1"/>
</dbReference>
<dbReference type="AlphaFoldDB" id="A0A7X2D3M4"/>
<feature type="domain" description="HD" evidence="2">
    <location>
        <begin position="265"/>
        <end position="387"/>
    </location>
</feature>
<dbReference type="Proteomes" id="UP000434582">
    <property type="component" value="Unassembled WGS sequence"/>
</dbReference>
<feature type="domain" description="HD-GYP" evidence="3">
    <location>
        <begin position="32"/>
        <end position="224"/>
    </location>
</feature>
<dbReference type="InterPro" id="IPR003607">
    <property type="entry name" value="HD/PDEase_dom"/>
</dbReference>
<dbReference type="PANTHER" id="PTHR43155">
    <property type="entry name" value="CYCLIC DI-GMP PHOSPHODIESTERASE PA4108-RELATED"/>
    <property type="match status" value="1"/>
</dbReference>
<dbReference type="Pfam" id="PF01966">
    <property type="entry name" value="HD"/>
    <property type="match status" value="1"/>
</dbReference>
<dbReference type="Pfam" id="PF13487">
    <property type="entry name" value="HD_5"/>
    <property type="match status" value="1"/>
</dbReference>
<evidence type="ECO:0000259" key="2">
    <source>
        <dbReference type="PROSITE" id="PS51831"/>
    </source>
</evidence>
<dbReference type="PROSITE" id="PS51832">
    <property type="entry name" value="HD_GYP"/>
    <property type="match status" value="2"/>
</dbReference>
<evidence type="ECO:0000313" key="5">
    <source>
        <dbReference type="Proteomes" id="UP000434582"/>
    </source>
</evidence>
<organism evidence="4 5">
    <name type="scientific">Roseospira navarrensis</name>
    <dbReference type="NCBI Taxonomy" id="140058"/>
    <lineage>
        <taxon>Bacteria</taxon>
        <taxon>Pseudomonadati</taxon>
        <taxon>Pseudomonadota</taxon>
        <taxon>Alphaproteobacteria</taxon>
        <taxon>Rhodospirillales</taxon>
        <taxon>Rhodospirillaceae</taxon>
        <taxon>Roseospira</taxon>
    </lineage>
</organism>
<dbReference type="EMBL" id="WIVE01000029">
    <property type="protein sequence ID" value="MQX36921.1"/>
    <property type="molecule type" value="Genomic_DNA"/>
</dbReference>